<dbReference type="RefSeq" id="WP_377585811.1">
    <property type="nucleotide sequence ID" value="NZ_JBHTKA010000015.1"/>
</dbReference>
<dbReference type="SUPFAM" id="SSF82185">
    <property type="entry name" value="Histone H3 K4-specific methyltransferase SET7/9 N-terminal domain"/>
    <property type="match status" value="1"/>
</dbReference>
<evidence type="ECO:0000313" key="2">
    <source>
        <dbReference type="Proteomes" id="UP001597112"/>
    </source>
</evidence>
<organism evidence="1 2">
    <name type="scientific">Ohtaekwangia kribbensis</name>
    <dbReference type="NCBI Taxonomy" id="688913"/>
    <lineage>
        <taxon>Bacteria</taxon>
        <taxon>Pseudomonadati</taxon>
        <taxon>Bacteroidota</taxon>
        <taxon>Cytophagia</taxon>
        <taxon>Cytophagales</taxon>
        <taxon>Fulvivirgaceae</taxon>
        <taxon>Ohtaekwangia</taxon>
    </lineage>
</organism>
<dbReference type="Pfam" id="PF07661">
    <property type="entry name" value="MORN_2"/>
    <property type="match status" value="2"/>
</dbReference>
<accession>A0ABW3KBC9</accession>
<dbReference type="PROSITE" id="PS51257">
    <property type="entry name" value="PROKAR_LIPOPROTEIN"/>
    <property type="match status" value="1"/>
</dbReference>
<sequence>MTTRLLLIFIALFIAISSCSRDYEIKYYENGNVMYRARKINGLFDGDFVTYYPDGNLKSKGYWIKGFGNGYIERYFQNGNLEEKASYRNGKLNGKVEVYHSNGQKLLDSYYVDGAKSGEYKVFDKKGLLSERHLYSEKGELYYIVKFGPDNIKEMELFFPAFTVEKRTGSTEITVTTRVKFEGNAHLSLGFRTDENFEAVNGPIILSDSLKNVISIDNSIDINKLFYKIEFIPSANDTLDGFLFDKRIFKTDTTDASIDRFEDII</sequence>
<dbReference type="Proteomes" id="UP001597112">
    <property type="component" value="Unassembled WGS sequence"/>
</dbReference>
<evidence type="ECO:0000313" key="1">
    <source>
        <dbReference type="EMBL" id="MFD1003297.1"/>
    </source>
</evidence>
<comment type="caution">
    <text evidence="1">The sequence shown here is derived from an EMBL/GenBank/DDBJ whole genome shotgun (WGS) entry which is preliminary data.</text>
</comment>
<gene>
    <name evidence="1" type="ORF">ACFQ21_28485</name>
</gene>
<keyword evidence="2" id="KW-1185">Reference proteome</keyword>
<reference evidence="2" key="1">
    <citation type="journal article" date="2019" name="Int. J. Syst. Evol. Microbiol.">
        <title>The Global Catalogue of Microorganisms (GCM) 10K type strain sequencing project: providing services to taxonomists for standard genome sequencing and annotation.</title>
        <authorList>
            <consortium name="The Broad Institute Genomics Platform"/>
            <consortium name="The Broad Institute Genome Sequencing Center for Infectious Disease"/>
            <person name="Wu L."/>
            <person name="Ma J."/>
        </authorList>
    </citation>
    <scope>NUCLEOTIDE SEQUENCE [LARGE SCALE GENOMIC DNA]</scope>
    <source>
        <strain evidence="2">CCUG 58938</strain>
    </source>
</reference>
<protein>
    <submittedName>
        <fullName evidence="1">Toxin-antitoxin system YwqK family antitoxin</fullName>
    </submittedName>
</protein>
<dbReference type="EMBL" id="JBHTKA010000015">
    <property type="protein sequence ID" value="MFD1003297.1"/>
    <property type="molecule type" value="Genomic_DNA"/>
</dbReference>
<dbReference type="Gene3D" id="3.90.930.1">
    <property type="match status" value="1"/>
</dbReference>
<name>A0ABW3KBC9_9BACT</name>
<dbReference type="InterPro" id="IPR011652">
    <property type="entry name" value="MORN_2"/>
</dbReference>
<proteinExistence type="predicted"/>